<dbReference type="RefSeq" id="WP_191764193.1">
    <property type="nucleotide sequence ID" value="NZ_JACSPM010000001.1"/>
</dbReference>
<keyword evidence="7 9" id="KW-0067">ATP-binding</keyword>
<keyword evidence="11" id="KW-1185">Reference proteome</keyword>
<comment type="caution">
    <text evidence="10">The sequence shown here is derived from an EMBL/GenBank/DDBJ whole genome shotgun (WGS) entry which is preliminary data.</text>
</comment>
<evidence type="ECO:0000313" key="11">
    <source>
        <dbReference type="Proteomes" id="UP000602532"/>
    </source>
</evidence>
<evidence type="ECO:0000256" key="2">
    <source>
        <dbReference type="ARBA" id="ARBA00008420"/>
    </source>
</evidence>
<evidence type="ECO:0000256" key="5">
    <source>
        <dbReference type="ARBA" id="ARBA00022741"/>
    </source>
</evidence>
<dbReference type="Pfam" id="PF13671">
    <property type="entry name" value="AAA_33"/>
    <property type="match status" value="1"/>
</dbReference>
<dbReference type="NCBIfam" id="TIGR01313">
    <property type="entry name" value="therm_gnt_kin"/>
    <property type="match status" value="1"/>
</dbReference>
<name>A0ABR8X099_9MICO</name>
<dbReference type="InterPro" id="IPR027417">
    <property type="entry name" value="P-loop_NTPase"/>
</dbReference>
<evidence type="ECO:0000256" key="6">
    <source>
        <dbReference type="ARBA" id="ARBA00022777"/>
    </source>
</evidence>
<dbReference type="CDD" id="cd02021">
    <property type="entry name" value="GntK"/>
    <property type="match status" value="1"/>
</dbReference>
<keyword evidence="5 9" id="KW-0547">Nucleotide-binding</keyword>
<dbReference type="InterPro" id="IPR006001">
    <property type="entry name" value="Therm_gnt_kin"/>
</dbReference>
<gene>
    <name evidence="10" type="ORF">H9622_03280</name>
</gene>
<protein>
    <recommendedName>
        <fullName evidence="3 9">Gluconokinase</fullName>
        <ecNumber evidence="3 9">2.7.1.12</ecNumber>
    </recommendedName>
</protein>
<evidence type="ECO:0000256" key="7">
    <source>
        <dbReference type="ARBA" id="ARBA00022840"/>
    </source>
</evidence>
<dbReference type="PANTHER" id="PTHR43442">
    <property type="entry name" value="GLUCONOKINASE-RELATED"/>
    <property type="match status" value="1"/>
</dbReference>
<organism evidence="10 11">
    <name type="scientific">Microbacterium gallinarum</name>
    <dbReference type="NCBI Taxonomy" id="2762209"/>
    <lineage>
        <taxon>Bacteria</taxon>
        <taxon>Bacillati</taxon>
        <taxon>Actinomycetota</taxon>
        <taxon>Actinomycetes</taxon>
        <taxon>Micrococcales</taxon>
        <taxon>Microbacteriaceae</taxon>
        <taxon>Microbacterium</taxon>
    </lineage>
</organism>
<dbReference type="PANTHER" id="PTHR43442:SF3">
    <property type="entry name" value="GLUCONOKINASE-RELATED"/>
    <property type="match status" value="1"/>
</dbReference>
<dbReference type="EMBL" id="JACSPM010000001">
    <property type="protein sequence ID" value="MBD8022612.1"/>
    <property type="molecule type" value="Genomic_DNA"/>
</dbReference>
<comment type="pathway">
    <text evidence="1">Carbohydrate acid metabolism.</text>
</comment>
<evidence type="ECO:0000256" key="8">
    <source>
        <dbReference type="ARBA" id="ARBA00048090"/>
    </source>
</evidence>
<evidence type="ECO:0000256" key="3">
    <source>
        <dbReference type="ARBA" id="ARBA00012054"/>
    </source>
</evidence>
<keyword evidence="4 9" id="KW-0808">Transferase</keyword>
<evidence type="ECO:0000256" key="1">
    <source>
        <dbReference type="ARBA" id="ARBA00004761"/>
    </source>
</evidence>
<dbReference type="Gene3D" id="3.40.50.300">
    <property type="entry name" value="P-loop containing nucleotide triphosphate hydrolases"/>
    <property type="match status" value="1"/>
</dbReference>
<keyword evidence="6 9" id="KW-0418">Kinase</keyword>
<comment type="catalytic activity">
    <reaction evidence="8 9">
        <text>D-gluconate + ATP = 6-phospho-D-gluconate + ADP + H(+)</text>
        <dbReference type="Rhea" id="RHEA:19433"/>
        <dbReference type="ChEBI" id="CHEBI:15378"/>
        <dbReference type="ChEBI" id="CHEBI:18391"/>
        <dbReference type="ChEBI" id="CHEBI:30616"/>
        <dbReference type="ChEBI" id="CHEBI:58759"/>
        <dbReference type="ChEBI" id="CHEBI:456216"/>
        <dbReference type="EC" id="2.7.1.12"/>
    </reaction>
</comment>
<sequence>MPLVVMGVSGSGKSTVAAALAGALDGIYLDADDFHPPANVAKMAAGVPLADEDRMPWLEVVGETVVAQTARGRLAVVACSALRRRYRDALRTAAGDLFFVQLDGTPELLAERLGGRTDHFMPPALLRSQLDTLEPLQSDERGMVVSVDQPVEHIVAAVRKRWAASTGV</sequence>
<evidence type="ECO:0000313" key="10">
    <source>
        <dbReference type="EMBL" id="MBD8022612.1"/>
    </source>
</evidence>
<dbReference type="Proteomes" id="UP000602532">
    <property type="component" value="Unassembled WGS sequence"/>
</dbReference>
<proteinExistence type="inferred from homology"/>
<dbReference type="SUPFAM" id="SSF52540">
    <property type="entry name" value="P-loop containing nucleoside triphosphate hydrolases"/>
    <property type="match status" value="1"/>
</dbReference>
<dbReference type="EC" id="2.7.1.12" evidence="3 9"/>
<accession>A0ABR8X099</accession>
<evidence type="ECO:0000256" key="4">
    <source>
        <dbReference type="ARBA" id="ARBA00022679"/>
    </source>
</evidence>
<evidence type="ECO:0000256" key="9">
    <source>
        <dbReference type="RuleBase" id="RU363066"/>
    </source>
</evidence>
<comment type="similarity">
    <text evidence="2 9">Belongs to the gluconokinase GntK/GntV family.</text>
</comment>
<reference evidence="10 11" key="1">
    <citation type="submission" date="2020-08" db="EMBL/GenBank/DDBJ databases">
        <title>A Genomic Blueprint of the Chicken Gut Microbiome.</title>
        <authorList>
            <person name="Gilroy R."/>
            <person name="Ravi A."/>
            <person name="Getino M."/>
            <person name="Pursley I."/>
            <person name="Horton D.L."/>
            <person name="Alikhan N.-F."/>
            <person name="Baker D."/>
            <person name="Gharbi K."/>
            <person name="Hall N."/>
            <person name="Watson M."/>
            <person name="Adriaenssens E.M."/>
            <person name="Foster-Nyarko E."/>
            <person name="Jarju S."/>
            <person name="Secka A."/>
            <person name="Antonio M."/>
            <person name="Oren A."/>
            <person name="Chaudhuri R."/>
            <person name="La Ragione R.M."/>
            <person name="Hildebrand F."/>
            <person name="Pallen M.J."/>
        </authorList>
    </citation>
    <scope>NUCLEOTIDE SEQUENCE [LARGE SCALE GENOMIC DNA]</scope>
    <source>
        <strain evidence="10 11">Sa1CUA4</strain>
    </source>
</reference>